<comment type="caution">
    <text evidence="7">The sequence shown here is derived from an EMBL/GenBank/DDBJ whole genome shotgun (WGS) entry which is preliminary data.</text>
</comment>
<dbReference type="Pfam" id="PF00691">
    <property type="entry name" value="OmpA"/>
    <property type="match status" value="1"/>
</dbReference>
<feature type="signal peptide" evidence="5">
    <location>
        <begin position="1"/>
        <end position="19"/>
    </location>
</feature>
<sequence length="501" mass="57022">MRRVLFASLFAFIATGLSAQFTTDQYTYKKSINLKNSNSWAVGGGFSNFIMHGDLRSIGTGNQGNFWNFGGYLYVDKMFNPLLGLEFKVNYNKISGGAQYFSDIYEVLYVDNTQITNNLFFDGRAYGAEMNLIFSFSNLYEHLSRKWHVSGYFGMGYHQYNSRLFERNPDGSKDLLVDFGFNPARNSVRQASSIYLTTQLGIKYRINKRVDIEFRPSWYFNYEDHLDGAISNKQDWETFFVNHLGVTIKLGKEKVFTIWGDDDVKDSIASPSIDLIDTDGDGVIDQFDKDPNTPKGVAVYANGIAVDSDGDNIPDYKDECRFEKGPENNNGCPVLGDRDRDGIPDRKDKCIDVKGLEKYEGCPDGEALRLTEVVEVLNYSKNIYFDTASNQIKSATYYTMLDEVANIMLKNPNVSFSVSGYTDDRGEESYNQKLSERRANEARLYLIARGVESDRITAKGYGEMNPRYDNSTEQGRQLNRRVEIKSVGPYKKKTKVIIDRD</sequence>
<dbReference type="SUPFAM" id="SSF103088">
    <property type="entry name" value="OmpA-like"/>
    <property type="match status" value="1"/>
</dbReference>
<keyword evidence="8" id="KW-1185">Reference proteome</keyword>
<dbReference type="SUPFAM" id="SSF103647">
    <property type="entry name" value="TSP type-3 repeat"/>
    <property type="match status" value="1"/>
</dbReference>
<evidence type="ECO:0000256" key="4">
    <source>
        <dbReference type="PROSITE-ProRule" id="PRU00473"/>
    </source>
</evidence>
<dbReference type="CDD" id="cd07185">
    <property type="entry name" value="OmpA_C-like"/>
    <property type="match status" value="1"/>
</dbReference>
<dbReference type="Gene3D" id="4.10.1080.10">
    <property type="entry name" value="TSP type-3 repeat"/>
    <property type="match status" value="1"/>
</dbReference>
<evidence type="ECO:0000256" key="2">
    <source>
        <dbReference type="ARBA" id="ARBA00023136"/>
    </source>
</evidence>
<gene>
    <name evidence="7" type="ORF">ACFSRZ_04165</name>
</gene>
<feature type="domain" description="OmpA-like" evidence="6">
    <location>
        <begin position="372"/>
        <end position="490"/>
    </location>
</feature>
<dbReference type="RefSeq" id="WP_379665257.1">
    <property type="nucleotide sequence ID" value="NZ_JBHULH010000001.1"/>
</dbReference>
<dbReference type="InterPro" id="IPR006665">
    <property type="entry name" value="OmpA-like"/>
</dbReference>
<evidence type="ECO:0000313" key="7">
    <source>
        <dbReference type="EMBL" id="MFD2566552.1"/>
    </source>
</evidence>
<organism evidence="7 8">
    <name type="scientific">Pseudotenacibaculum haliotis</name>
    <dbReference type="NCBI Taxonomy" id="1862138"/>
    <lineage>
        <taxon>Bacteria</taxon>
        <taxon>Pseudomonadati</taxon>
        <taxon>Bacteroidota</taxon>
        <taxon>Flavobacteriia</taxon>
        <taxon>Flavobacteriales</taxon>
        <taxon>Flavobacteriaceae</taxon>
        <taxon>Pseudotenacibaculum</taxon>
    </lineage>
</organism>
<dbReference type="InterPro" id="IPR036737">
    <property type="entry name" value="OmpA-like_sf"/>
</dbReference>
<dbReference type="Proteomes" id="UP001597508">
    <property type="component" value="Unassembled WGS sequence"/>
</dbReference>
<accession>A0ABW5LQ75</accession>
<dbReference type="EMBL" id="JBHULH010000001">
    <property type="protein sequence ID" value="MFD2566552.1"/>
    <property type="molecule type" value="Genomic_DNA"/>
</dbReference>
<evidence type="ECO:0000256" key="3">
    <source>
        <dbReference type="ARBA" id="ARBA00023237"/>
    </source>
</evidence>
<feature type="chain" id="PRO_5047070040" evidence="5">
    <location>
        <begin position="20"/>
        <end position="501"/>
    </location>
</feature>
<dbReference type="PRINTS" id="PR01023">
    <property type="entry name" value="NAFLGMOTY"/>
</dbReference>
<dbReference type="Gene3D" id="3.30.1330.60">
    <property type="entry name" value="OmpA-like domain"/>
    <property type="match status" value="1"/>
</dbReference>
<evidence type="ECO:0000256" key="5">
    <source>
        <dbReference type="SAM" id="SignalP"/>
    </source>
</evidence>
<protein>
    <submittedName>
        <fullName evidence="7">OmpA family protein</fullName>
    </submittedName>
</protein>
<comment type="subcellular location">
    <subcellularLocation>
        <location evidence="1">Cell outer membrane</location>
    </subcellularLocation>
</comment>
<dbReference type="PANTHER" id="PTHR30329:SF21">
    <property type="entry name" value="LIPOPROTEIN YIAD-RELATED"/>
    <property type="match status" value="1"/>
</dbReference>
<dbReference type="PANTHER" id="PTHR30329">
    <property type="entry name" value="STATOR ELEMENT OF FLAGELLAR MOTOR COMPLEX"/>
    <property type="match status" value="1"/>
</dbReference>
<dbReference type="PRINTS" id="PR01021">
    <property type="entry name" value="OMPADOMAIN"/>
</dbReference>
<evidence type="ECO:0000313" key="8">
    <source>
        <dbReference type="Proteomes" id="UP001597508"/>
    </source>
</evidence>
<reference evidence="8" key="1">
    <citation type="journal article" date="2019" name="Int. J. Syst. Evol. Microbiol.">
        <title>The Global Catalogue of Microorganisms (GCM) 10K type strain sequencing project: providing services to taxonomists for standard genome sequencing and annotation.</title>
        <authorList>
            <consortium name="The Broad Institute Genomics Platform"/>
            <consortium name="The Broad Institute Genome Sequencing Center for Infectious Disease"/>
            <person name="Wu L."/>
            <person name="Ma J."/>
        </authorList>
    </citation>
    <scope>NUCLEOTIDE SEQUENCE [LARGE SCALE GENOMIC DNA]</scope>
    <source>
        <strain evidence="8">KCTC 52127</strain>
    </source>
</reference>
<evidence type="ECO:0000259" key="6">
    <source>
        <dbReference type="PROSITE" id="PS51123"/>
    </source>
</evidence>
<dbReference type="InterPro" id="IPR006664">
    <property type="entry name" value="OMP_bac"/>
</dbReference>
<name>A0ABW5LQ75_9FLAO</name>
<dbReference type="PROSITE" id="PS51123">
    <property type="entry name" value="OMPA_2"/>
    <property type="match status" value="1"/>
</dbReference>
<evidence type="ECO:0000256" key="1">
    <source>
        <dbReference type="ARBA" id="ARBA00004442"/>
    </source>
</evidence>
<keyword evidence="5" id="KW-0732">Signal</keyword>
<keyword evidence="3" id="KW-0998">Cell outer membrane</keyword>
<proteinExistence type="predicted"/>
<keyword evidence="2 4" id="KW-0472">Membrane</keyword>
<dbReference type="InterPro" id="IPR028974">
    <property type="entry name" value="TSP_type-3_rpt"/>
</dbReference>
<dbReference type="InterPro" id="IPR050330">
    <property type="entry name" value="Bact_OuterMem_StrucFunc"/>
</dbReference>